<dbReference type="STRING" id="284592.Q6BTM0"/>
<protein>
    <recommendedName>
        <fullName evidence="4 14">Very-long-chain (3R)-3-hydroxyacyl-CoA dehydratase</fullName>
        <ecNumber evidence="4 14">4.2.1.134</ecNumber>
    </recommendedName>
</protein>
<evidence type="ECO:0000256" key="2">
    <source>
        <dbReference type="ARBA" id="ARBA00005194"/>
    </source>
</evidence>
<feature type="transmembrane region" description="Helical" evidence="14">
    <location>
        <begin position="12"/>
        <end position="30"/>
    </location>
</feature>
<feature type="transmembrane region" description="Helical" evidence="14">
    <location>
        <begin position="91"/>
        <end position="110"/>
    </location>
</feature>
<dbReference type="HOGENOM" id="CLU_034302_6_1_1"/>
<comment type="similarity">
    <text evidence="3 14">Belongs to the very long-chain fatty acids dehydratase HACD family.</text>
</comment>
<evidence type="ECO:0000256" key="9">
    <source>
        <dbReference type="ARBA" id="ARBA00023098"/>
    </source>
</evidence>
<evidence type="ECO:0000313" key="15">
    <source>
        <dbReference type="EMBL" id="CAG86531.2"/>
    </source>
</evidence>
<sequence>MPNSVFVDKYLALYNVISASLWCVILFQTLRDAIIFLNYDSDITSAAECVYISHSYIDYPHKTLVLVQAFNAVVEISNTLLGIVKSSIPTVLLQFLARLLITVGISYYIPGSKGNFHFLSYTSLSLAWSVTEVIRYSFFSAKLVKNDIPYSLLWLRYSTFFVLYPAGLFSESYVVYLSLDSVRGSGYYWFLIFALTMYIPGFVVLYGYMIKQRKKVLNVKNAKKLQ</sequence>
<dbReference type="AlphaFoldDB" id="Q6BTM0"/>
<evidence type="ECO:0000256" key="10">
    <source>
        <dbReference type="ARBA" id="ARBA00023136"/>
    </source>
</evidence>
<evidence type="ECO:0000256" key="12">
    <source>
        <dbReference type="ARBA" id="ARBA00023239"/>
    </source>
</evidence>
<feature type="transmembrane region" description="Helical" evidence="14">
    <location>
        <begin position="116"/>
        <end position="138"/>
    </location>
</feature>
<keyword evidence="9 14" id="KW-0443">Lipid metabolism</keyword>
<reference evidence="15 16" key="1">
    <citation type="journal article" date="2004" name="Nature">
        <title>Genome evolution in yeasts.</title>
        <authorList>
            <consortium name="Genolevures"/>
            <person name="Dujon B."/>
            <person name="Sherman D."/>
            <person name="Fischer G."/>
            <person name="Durrens P."/>
            <person name="Casaregola S."/>
            <person name="Lafontaine I."/>
            <person name="de Montigny J."/>
            <person name="Marck C."/>
            <person name="Neuveglise C."/>
            <person name="Talla E."/>
            <person name="Goffard N."/>
            <person name="Frangeul L."/>
            <person name="Aigle M."/>
            <person name="Anthouard V."/>
            <person name="Babour A."/>
            <person name="Barbe V."/>
            <person name="Barnay S."/>
            <person name="Blanchin S."/>
            <person name="Beckerich J.M."/>
            <person name="Beyne E."/>
            <person name="Bleykasten C."/>
            <person name="Boisrame A."/>
            <person name="Boyer J."/>
            <person name="Cattolico L."/>
            <person name="Confanioleri F."/>
            <person name="de Daruvar A."/>
            <person name="Despons L."/>
            <person name="Fabre E."/>
            <person name="Fairhead C."/>
            <person name="Ferry-Dumazet H."/>
            <person name="Groppi A."/>
            <person name="Hantraye F."/>
            <person name="Hennequin C."/>
            <person name="Jauniaux N."/>
            <person name="Joyet P."/>
            <person name="Kachouri R."/>
            <person name="Kerrest A."/>
            <person name="Koszul R."/>
            <person name="Lemaire M."/>
            <person name="Lesur I."/>
            <person name="Ma L."/>
            <person name="Muller H."/>
            <person name="Nicaud J.M."/>
            <person name="Nikolski M."/>
            <person name="Oztas S."/>
            <person name="Ozier-Kalogeropoulos O."/>
            <person name="Pellenz S."/>
            <person name="Potier S."/>
            <person name="Richard G.F."/>
            <person name="Straub M.L."/>
            <person name="Suleau A."/>
            <person name="Swennene D."/>
            <person name="Tekaia F."/>
            <person name="Wesolowski-Louvel M."/>
            <person name="Westhof E."/>
            <person name="Wirth B."/>
            <person name="Zeniou-Meyer M."/>
            <person name="Zivanovic I."/>
            <person name="Bolotin-Fukuhara M."/>
            <person name="Thierry A."/>
            <person name="Bouchier C."/>
            <person name="Caudron B."/>
            <person name="Scarpelli C."/>
            <person name="Gaillardin C."/>
            <person name="Weissenbach J."/>
            <person name="Wincker P."/>
            <person name="Souciet J.L."/>
        </authorList>
    </citation>
    <scope>NUCLEOTIDE SEQUENCE [LARGE SCALE GENOMIC DNA]</scope>
    <source>
        <strain evidence="16">ATCC 36239 / CBS 767 / BCRC 21394 / JCM 1990 / NBRC 0083 / IGC 2968</strain>
    </source>
</reference>
<keyword evidence="14" id="KW-0256">Endoplasmic reticulum</keyword>
<dbReference type="GeneID" id="2900148"/>
<dbReference type="EMBL" id="CR382135">
    <property type="protein sequence ID" value="CAG86531.2"/>
    <property type="molecule type" value="Genomic_DNA"/>
</dbReference>
<keyword evidence="10 14" id="KW-0472">Membrane</keyword>
<dbReference type="Proteomes" id="UP000000599">
    <property type="component" value="Chromosome C"/>
</dbReference>
<evidence type="ECO:0000256" key="6">
    <source>
        <dbReference type="ARBA" id="ARBA00022692"/>
    </source>
</evidence>
<dbReference type="EC" id="4.2.1.134" evidence="4 14"/>
<accession>Q6BTM0</accession>
<evidence type="ECO:0000256" key="14">
    <source>
        <dbReference type="RuleBase" id="RU363109"/>
    </source>
</evidence>
<keyword evidence="11 14" id="KW-0275">Fatty acid biosynthesis</keyword>
<evidence type="ECO:0000256" key="4">
    <source>
        <dbReference type="ARBA" id="ARBA00013122"/>
    </source>
</evidence>
<gene>
    <name evidence="15" type="ordered locus">DEHA2C17424g</name>
</gene>
<dbReference type="eggNOG" id="KOG3187">
    <property type="taxonomic scope" value="Eukaryota"/>
</dbReference>
<organism evidence="15 16">
    <name type="scientific">Debaryomyces hansenii (strain ATCC 36239 / CBS 767 / BCRC 21394 / JCM 1990 / NBRC 0083 / IGC 2968)</name>
    <name type="common">Yeast</name>
    <name type="synonym">Torulaspora hansenii</name>
    <dbReference type="NCBI Taxonomy" id="284592"/>
    <lineage>
        <taxon>Eukaryota</taxon>
        <taxon>Fungi</taxon>
        <taxon>Dikarya</taxon>
        <taxon>Ascomycota</taxon>
        <taxon>Saccharomycotina</taxon>
        <taxon>Pichiomycetes</taxon>
        <taxon>Debaryomycetaceae</taxon>
        <taxon>Debaryomyces</taxon>
    </lineage>
</organism>
<evidence type="ECO:0000256" key="13">
    <source>
        <dbReference type="ARBA" id="ARBA00036671"/>
    </source>
</evidence>
<dbReference type="GO" id="GO:0030148">
    <property type="term" value="P:sphingolipid biosynthetic process"/>
    <property type="evidence" value="ECO:0007669"/>
    <property type="project" value="TreeGrafter"/>
</dbReference>
<dbReference type="GO" id="GO:0102158">
    <property type="term" value="F:very-long-chain (3R)-3-hydroxyacyl-CoA dehydratase activity"/>
    <property type="evidence" value="ECO:0007669"/>
    <property type="project" value="UniProtKB-EC"/>
</dbReference>
<keyword evidence="7 14" id="KW-0276">Fatty acid metabolism</keyword>
<evidence type="ECO:0000256" key="7">
    <source>
        <dbReference type="ARBA" id="ARBA00022832"/>
    </source>
</evidence>
<comment type="pathway">
    <text evidence="2 14">Lipid metabolism; fatty acid biosynthesis.</text>
</comment>
<dbReference type="VEuPathDB" id="FungiDB:DEHA2C17424g"/>
<dbReference type="GO" id="GO:0042761">
    <property type="term" value="P:very long-chain fatty acid biosynthetic process"/>
    <property type="evidence" value="ECO:0007669"/>
    <property type="project" value="TreeGrafter"/>
</dbReference>
<dbReference type="GO" id="GO:0005789">
    <property type="term" value="C:endoplasmic reticulum membrane"/>
    <property type="evidence" value="ECO:0007669"/>
    <property type="project" value="UniProtKB-SubCell"/>
</dbReference>
<dbReference type="Pfam" id="PF04387">
    <property type="entry name" value="PTPLA"/>
    <property type="match status" value="1"/>
</dbReference>
<dbReference type="InParanoid" id="Q6BTM0"/>
<keyword evidence="12 14" id="KW-0456">Lyase</keyword>
<dbReference type="UniPathway" id="UPA00094"/>
<evidence type="ECO:0000256" key="3">
    <source>
        <dbReference type="ARBA" id="ARBA00007811"/>
    </source>
</evidence>
<dbReference type="OrthoDB" id="46988at2759"/>
<dbReference type="PANTHER" id="PTHR11035">
    <property type="entry name" value="VERY-LONG-CHAIN (3R)-3-HYDROXYACYL-COA DEHYDRATASE"/>
    <property type="match status" value="1"/>
</dbReference>
<keyword evidence="8 14" id="KW-1133">Transmembrane helix</keyword>
<name>Q6BTM0_DEBHA</name>
<comment type="function">
    <text evidence="14">Catalyzes the third of the four reactions of the long-chain fatty acids elongation cycle. This endoplasmic reticulum-bound enzymatic process, allows the addition of two carbons to the chain of long- and very long-chain fatty acids/VLCFAs per cycle. This enzyme catalyzes the dehydration of the 3-hydroxyacyl-CoA intermediate into trans-2,3-enoyl-CoA, within each cycle of fatty acid elongation. Thereby, it participates to the production of VLCFAs of different chain lengths that are involved in multiple biological processes as precursors of membrane lipids and lipid mediators.</text>
</comment>
<feature type="transmembrane region" description="Helical" evidence="14">
    <location>
        <begin position="150"/>
        <end position="167"/>
    </location>
</feature>
<keyword evidence="6 14" id="KW-0812">Transmembrane</keyword>
<feature type="transmembrane region" description="Helical" evidence="14">
    <location>
        <begin position="187"/>
        <end position="208"/>
    </location>
</feature>
<evidence type="ECO:0000256" key="11">
    <source>
        <dbReference type="ARBA" id="ARBA00023160"/>
    </source>
</evidence>
<evidence type="ECO:0000313" key="16">
    <source>
        <dbReference type="Proteomes" id="UP000000599"/>
    </source>
</evidence>
<dbReference type="InterPro" id="IPR007482">
    <property type="entry name" value="Tyr_Pase-like_PTPLA"/>
</dbReference>
<keyword evidence="5 14" id="KW-0444">Lipid biosynthesis</keyword>
<comment type="subcellular location">
    <subcellularLocation>
        <location evidence="14">Endoplasmic reticulum membrane</location>
        <topology evidence="14">Multi-pass membrane protein</topology>
    </subcellularLocation>
    <subcellularLocation>
        <location evidence="1">Membrane</location>
        <topology evidence="1">Multi-pass membrane protein</topology>
    </subcellularLocation>
</comment>
<dbReference type="PANTHER" id="PTHR11035:SF3">
    <property type="entry name" value="VERY-LONG-CHAIN (3R)-3-HYDROXYACYL-COA DEHYDRATASE"/>
    <property type="match status" value="1"/>
</dbReference>
<evidence type="ECO:0000256" key="1">
    <source>
        <dbReference type="ARBA" id="ARBA00004141"/>
    </source>
</evidence>
<keyword evidence="16" id="KW-1185">Reference proteome</keyword>
<dbReference type="OMA" id="SEWWLMY"/>
<proteinExistence type="inferred from homology"/>
<dbReference type="KEGG" id="dha:DEHA2C17424g"/>
<dbReference type="GO" id="GO:0030497">
    <property type="term" value="P:fatty acid elongation"/>
    <property type="evidence" value="ECO:0007669"/>
    <property type="project" value="TreeGrafter"/>
</dbReference>
<dbReference type="RefSeq" id="XP_458449.2">
    <property type="nucleotide sequence ID" value="XM_458449.1"/>
</dbReference>
<evidence type="ECO:0000256" key="8">
    <source>
        <dbReference type="ARBA" id="ARBA00022989"/>
    </source>
</evidence>
<evidence type="ECO:0000256" key="5">
    <source>
        <dbReference type="ARBA" id="ARBA00022516"/>
    </source>
</evidence>
<comment type="catalytic activity">
    <reaction evidence="13 14">
        <text>a very-long-chain (3R)-3-hydroxyacyl-CoA = a very-long-chain (2E)-enoyl-CoA + H2O</text>
        <dbReference type="Rhea" id="RHEA:45812"/>
        <dbReference type="ChEBI" id="CHEBI:15377"/>
        <dbReference type="ChEBI" id="CHEBI:83728"/>
        <dbReference type="ChEBI" id="CHEBI:85440"/>
        <dbReference type="EC" id="4.2.1.134"/>
    </reaction>
</comment>